<proteinExistence type="predicted"/>
<dbReference type="AlphaFoldDB" id="A0AAW9CTR0"/>
<gene>
    <name evidence="1" type="ORF">C7S16_2768</name>
</gene>
<sequence length="38" mass="4480">MRGRSRFFFPHAARKTAAVATVIKRYGTRSTRMERPRL</sequence>
<organism evidence="1 2">
    <name type="scientific">Burkholderia thailandensis</name>
    <dbReference type="NCBI Taxonomy" id="57975"/>
    <lineage>
        <taxon>Bacteria</taxon>
        <taxon>Pseudomonadati</taxon>
        <taxon>Pseudomonadota</taxon>
        <taxon>Betaproteobacteria</taxon>
        <taxon>Burkholderiales</taxon>
        <taxon>Burkholderiaceae</taxon>
        <taxon>Burkholderia</taxon>
        <taxon>pseudomallei group</taxon>
    </lineage>
</organism>
<reference evidence="1" key="1">
    <citation type="submission" date="2018-08" db="EMBL/GenBank/DDBJ databases">
        <title>Identification of Burkholderia cepacia strains that express a Burkholderia pseudomallei-like capsular polysaccharide.</title>
        <authorList>
            <person name="Burtnick M.N."/>
            <person name="Vongsouvath M."/>
            <person name="Newton P."/>
            <person name="Wuthiekanun V."/>
            <person name="Limmathurotsakul D."/>
            <person name="Brett P.J."/>
            <person name="Chantratita N."/>
            <person name="Dance D.A."/>
        </authorList>
    </citation>
    <scope>NUCLEOTIDE SEQUENCE</scope>
    <source>
        <strain evidence="1">SBXCC001</strain>
    </source>
</reference>
<accession>A0AAW9CTR0</accession>
<dbReference type="Proteomes" id="UP001272137">
    <property type="component" value="Unassembled WGS sequence"/>
</dbReference>
<evidence type="ECO:0000313" key="2">
    <source>
        <dbReference type="Proteomes" id="UP001272137"/>
    </source>
</evidence>
<name>A0AAW9CTR0_BURTH</name>
<evidence type="ECO:0000313" key="1">
    <source>
        <dbReference type="EMBL" id="MDW9254335.1"/>
    </source>
</evidence>
<comment type="caution">
    <text evidence="1">The sequence shown here is derived from an EMBL/GenBank/DDBJ whole genome shotgun (WGS) entry which is preliminary data.</text>
</comment>
<dbReference type="EMBL" id="QXCT01000002">
    <property type="protein sequence ID" value="MDW9254335.1"/>
    <property type="molecule type" value="Genomic_DNA"/>
</dbReference>
<protein>
    <submittedName>
        <fullName evidence="1">Uncharacterized protein</fullName>
    </submittedName>
</protein>